<dbReference type="Gene3D" id="3.40.190.150">
    <property type="entry name" value="Bordetella uptake gene, domain 1"/>
    <property type="match status" value="1"/>
</dbReference>
<organism evidence="3 4">
    <name type="scientific">Rhodoplanes elegans</name>
    <dbReference type="NCBI Taxonomy" id="29408"/>
    <lineage>
        <taxon>Bacteria</taxon>
        <taxon>Pseudomonadati</taxon>
        <taxon>Pseudomonadota</taxon>
        <taxon>Alphaproteobacteria</taxon>
        <taxon>Hyphomicrobiales</taxon>
        <taxon>Nitrobacteraceae</taxon>
        <taxon>Rhodoplanes</taxon>
    </lineage>
</organism>
<evidence type="ECO:0000313" key="4">
    <source>
        <dbReference type="Proteomes" id="UP000248863"/>
    </source>
</evidence>
<comment type="caution">
    <text evidence="3">The sequence shown here is derived from an EMBL/GenBank/DDBJ whole genome shotgun (WGS) entry which is preliminary data.</text>
</comment>
<dbReference type="PANTHER" id="PTHR42928:SF5">
    <property type="entry name" value="BLR1237 PROTEIN"/>
    <property type="match status" value="1"/>
</dbReference>
<protein>
    <submittedName>
        <fullName evidence="3">Twin-arginine translocation pathway signal protein</fullName>
    </submittedName>
</protein>
<name>A0A327KGD2_9BRAD</name>
<gene>
    <name evidence="3" type="ORF">CH338_21080</name>
</gene>
<dbReference type="PANTHER" id="PTHR42928">
    <property type="entry name" value="TRICARBOXYLATE-BINDING PROTEIN"/>
    <property type="match status" value="1"/>
</dbReference>
<feature type="signal peptide" evidence="2">
    <location>
        <begin position="1"/>
        <end position="25"/>
    </location>
</feature>
<dbReference type="Proteomes" id="UP000248863">
    <property type="component" value="Unassembled WGS sequence"/>
</dbReference>
<dbReference type="EMBL" id="NPEU01000314">
    <property type="protein sequence ID" value="RAI34318.1"/>
    <property type="molecule type" value="Genomic_DNA"/>
</dbReference>
<accession>A0A327KGD2</accession>
<reference evidence="3 4" key="1">
    <citation type="submission" date="2017-07" db="EMBL/GenBank/DDBJ databases">
        <title>Draft Genome Sequences of Select Purple Nonsulfur Bacteria.</title>
        <authorList>
            <person name="Lasarre B."/>
            <person name="Mckinlay J.B."/>
        </authorList>
    </citation>
    <scope>NUCLEOTIDE SEQUENCE [LARGE SCALE GENOMIC DNA]</scope>
    <source>
        <strain evidence="3 4">DSM 11907</strain>
    </source>
</reference>
<dbReference type="RefSeq" id="WP_111359076.1">
    <property type="nucleotide sequence ID" value="NZ_NHSK01000063.1"/>
</dbReference>
<sequence length="325" mass="33351">MIRSICFVVAAALAGAALQPAPAEAQQNFSRAVRIVVPYAPGGTSDILARLIAPKLQEAIGQAVVVENKPGGSGNIGADAVAKAPKDGHSLLLLDVGTLALAPSLFPDLTFDPQKDLAPVGMIMFAPYVLAVSPSTPAKSVAELISYAKANPGKLAVANSGIGGMNHVTPIRIAKALGIEWKNVPYRGGAAATRAVVAGESQVIFNGVTATLPFVKNNQLVGLAVSGPERLKSAPDLPTFDEAKLPAGDAGTWQGLMVTAGSPPELVAKLDTELKKMLASPDIAQKIADLGGTVKADGPAAFRTWFADNVKTLGAVVRENGIKGE</sequence>
<evidence type="ECO:0000313" key="3">
    <source>
        <dbReference type="EMBL" id="RAI34318.1"/>
    </source>
</evidence>
<dbReference type="Pfam" id="PF03401">
    <property type="entry name" value="TctC"/>
    <property type="match status" value="1"/>
</dbReference>
<keyword evidence="4" id="KW-1185">Reference proteome</keyword>
<dbReference type="AlphaFoldDB" id="A0A327KGD2"/>
<dbReference type="PIRSF" id="PIRSF017082">
    <property type="entry name" value="YflP"/>
    <property type="match status" value="1"/>
</dbReference>
<dbReference type="SUPFAM" id="SSF53850">
    <property type="entry name" value="Periplasmic binding protein-like II"/>
    <property type="match status" value="1"/>
</dbReference>
<dbReference type="OrthoDB" id="8443386at2"/>
<dbReference type="Gene3D" id="3.40.190.10">
    <property type="entry name" value="Periplasmic binding protein-like II"/>
    <property type="match status" value="1"/>
</dbReference>
<evidence type="ECO:0000256" key="2">
    <source>
        <dbReference type="SAM" id="SignalP"/>
    </source>
</evidence>
<dbReference type="InterPro" id="IPR042100">
    <property type="entry name" value="Bug_dom1"/>
</dbReference>
<comment type="similarity">
    <text evidence="1">Belongs to the UPF0065 (bug) family.</text>
</comment>
<keyword evidence="2" id="KW-0732">Signal</keyword>
<dbReference type="InterPro" id="IPR005064">
    <property type="entry name" value="BUG"/>
</dbReference>
<proteinExistence type="inferred from homology"/>
<evidence type="ECO:0000256" key="1">
    <source>
        <dbReference type="ARBA" id="ARBA00006987"/>
    </source>
</evidence>
<feature type="chain" id="PRO_5016448060" evidence="2">
    <location>
        <begin position="26"/>
        <end position="325"/>
    </location>
</feature>